<keyword evidence="5" id="KW-0804">Transcription</keyword>
<gene>
    <name evidence="8" type="ORF">B0T10DRAFT_559995</name>
</gene>
<evidence type="ECO:0000256" key="5">
    <source>
        <dbReference type="ARBA" id="ARBA00023163"/>
    </source>
</evidence>
<keyword evidence="4" id="KW-0238">DNA-binding</keyword>
<dbReference type="SMART" id="SM00066">
    <property type="entry name" value="GAL4"/>
    <property type="match status" value="1"/>
</dbReference>
<keyword evidence="9" id="KW-1185">Reference proteome</keyword>
<dbReference type="Gene3D" id="4.10.240.10">
    <property type="entry name" value="Zn(2)-C6 fungal-type DNA-binding domain"/>
    <property type="match status" value="1"/>
</dbReference>
<dbReference type="PROSITE" id="PS00463">
    <property type="entry name" value="ZN2_CY6_FUNGAL_1"/>
    <property type="match status" value="1"/>
</dbReference>
<evidence type="ECO:0000256" key="6">
    <source>
        <dbReference type="ARBA" id="ARBA00023242"/>
    </source>
</evidence>
<dbReference type="SUPFAM" id="SSF57701">
    <property type="entry name" value="Zn2/Cys6 DNA-binding domain"/>
    <property type="match status" value="1"/>
</dbReference>
<evidence type="ECO:0000256" key="4">
    <source>
        <dbReference type="ARBA" id="ARBA00023125"/>
    </source>
</evidence>
<sequence>MDPLALMRKKACDACHKRKIQCEKVKSEPACDWCRHHDLSCTFNRVRGRRKKAKPTSKFSDEQSLSYRLEHIEDALDRLITRNESSNKSPDTLVSAISTQVATITRPPNVAFTLSSFERSSVLSIPSHELHSSISLPAFSGFDEGCSLSKVAEDVSFNRAVTASRHSQGDLYDLPEEVLVRQVLEQFSKSSMRLIHPVIDPVLFEETITQAYSSEEDQFSVDGISARACVLAFVSVMCYLQGNSGIFFSVDCTVYAAEAYRIVSGLLDTADIVVLQTITMLHLYHIFSGHYQSAILMHSVASRLVFLLGGHVSTPLDSHDTNPSQGNRMKRQLRMLFWQCYIFDKHITLRTGNPPLIQDDYCDLTPLTDHDSSSSHPNHSSDFAFMHQVFPTDLSLSHLKSKTYNSLYSPQAKAKSDADVLRTIRELDDELENWRLSLPAEVRPALSILDKAHVRLPELKLPPSTRYVSLHLEYHHLIITIHQASGRLNPFEPDIRPQLQLDASIPQRDGAVQSSNNLSLEASRSTLVYLGATLNGLVSVASWVATLVSFYPAVAVKALCLNILADPLGPQAQLDMQLMRSTALLIRGMPLEGMPPHKRIYMQQVDNFVAEMIRLASGAMSNKTWDKEQLDEEMEICTIAT</sequence>
<dbReference type="InterPro" id="IPR050987">
    <property type="entry name" value="AtrR-like"/>
</dbReference>
<dbReference type="GO" id="GO:0005634">
    <property type="term" value="C:nucleus"/>
    <property type="evidence" value="ECO:0007669"/>
    <property type="project" value="UniProtKB-SubCell"/>
</dbReference>
<dbReference type="InterPro" id="IPR036864">
    <property type="entry name" value="Zn2-C6_fun-type_DNA-bd_sf"/>
</dbReference>
<comment type="caution">
    <text evidence="8">The sequence shown here is derived from an EMBL/GenBank/DDBJ whole genome shotgun (WGS) entry which is preliminary data.</text>
</comment>
<dbReference type="CDD" id="cd12148">
    <property type="entry name" value="fungal_TF_MHR"/>
    <property type="match status" value="1"/>
</dbReference>
<comment type="subcellular location">
    <subcellularLocation>
        <location evidence="1">Nucleus</location>
    </subcellularLocation>
</comment>
<dbReference type="GO" id="GO:0000981">
    <property type="term" value="F:DNA-binding transcription factor activity, RNA polymerase II-specific"/>
    <property type="evidence" value="ECO:0007669"/>
    <property type="project" value="InterPro"/>
</dbReference>
<evidence type="ECO:0000256" key="2">
    <source>
        <dbReference type="ARBA" id="ARBA00022723"/>
    </source>
</evidence>
<keyword evidence="6" id="KW-0539">Nucleus</keyword>
<dbReference type="OrthoDB" id="4116913at2759"/>
<evidence type="ECO:0000313" key="8">
    <source>
        <dbReference type="EMBL" id="KAH6892407.1"/>
    </source>
</evidence>
<accession>A0A9P9ANS9</accession>
<protein>
    <submittedName>
        <fullName evidence="8">Fungal-specific transcription factor domain-containing protein</fullName>
    </submittedName>
</protein>
<keyword evidence="2" id="KW-0479">Metal-binding</keyword>
<dbReference type="PANTHER" id="PTHR46910">
    <property type="entry name" value="TRANSCRIPTION FACTOR PDR1"/>
    <property type="match status" value="1"/>
</dbReference>
<dbReference type="CDD" id="cd00067">
    <property type="entry name" value="GAL4"/>
    <property type="match status" value="1"/>
</dbReference>
<evidence type="ECO:0000313" key="9">
    <source>
        <dbReference type="Proteomes" id="UP000777438"/>
    </source>
</evidence>
<evidence type="ECO:0000256" key="1">
    <source>
        <dbReference type="ARBA" id="ARBA00004123"/>
    </source>
</evidence>
<dbReference type="AlphaFoldDB" id="A0A9P9ANS9"/>
<dbReference type="InterPro" id="IPR007219">
    <property type="entry name" value="XnlR_reg_dom"/>
</dbReference>
<dbReference type="InterPro" id="IPR001138">
    <property type="entry name" value="Zn2Cys6_DnaBD"/>
</dbReference>
<proteinExistence type="predicted"/>
<dbReference type="PANTHER" id="PTHR46910:SF37">
    <property type="entry name" value="ZN(II)2CYS6 TRANSCRIPTION FACTOR (EUROFUNG)"/>
    <property type="match status" value="1"/>
</dbReference>
<name>A0A9P9ANS9_9HYPO</name>
<dbReference type="Pfam" id="PF04082">
    <property type="entry name" value="Fungal_trans"/>
    <property type="match status" value="1"/>
</dbReference>
<dbReference type="GO" id="GO:0003677">
    <property type="term" value="F:DNA binding"/>
    <property type="evidence" value="ECO:0007669"/>
    <property type="project" value="UniProtKB-KW"/>
</dbReference>
<dbReference type="SMART" id="SM00906">
    <property type="entry name" value="Fungal_trans"/>
    <property type="match status" value="1"/>
</dbReference>
<keyword evidence="3" id="KW-0805">Transcription regulation</keyword>
<evidence type="ECO:0000259" key="7">
    <source>
        <dbReference type="PROSITE" id="PS50048"/>
    </source>
</evidence>
<dbReference type="Proteomes" id="UP000777438">
    <property type="component" value="Unassembled WGS sequence"/>
</dbReference>
<dbReference type="PROSITE" id="PS50048">
    <property type="entry name" value="ZN2_CY6_FUNGAL_2"/>
    <property type="match status" value="1"/>
</dbReference>
<dbReference type="GO" id="GO:0006351">
    <property type="term" value="P:DNA-templated transcription"/>
    <property type="evidence" value="ECO:0007669"/>
    <property type="project" value="InterPro"/>
</dbReference>
<organism evidence="8 9">
    <name type="scientific">Thelonectria olida</name>
    <dbReference type="NCBI Taxonomy" id="1576542"/>
    <lineage>
        <taxon>Eukaryota</taxon>
        <taxon>Fungi</taxon>
        <taxon>Dikarya</taxon>
        <taxon>Ascomycota</taxon>
        <taxon>Pezizomycotina</taxon>
        <taxon>Sordariomycetes</taxon>
        <taxon>Hypocreomycetidae</taxon>
        <taxon>Hypocreales</taxon>
        <taxon>Nectriaceae</taxon>
        <taxon>Thelonectria</taxon>
    </lineage>
</organism>
<evidence type="ECO:0000256" key="3">
    <source>
        <dbReference type="ARBA" id="ARBA00023015"/>
    </source>
</evidence>
<dbReference type="EMBL" id="JAGPYM010000007">
    <property type="protein sequence ID" value="KAH6892407.1"/>
    <property type="molecule type" value="Genomic_DNA"/>
</dbReference>
<dbReference type="Pfam" id="PF00172">
    <property type="entry name" value="Zn_clus"/>
    <property type="match status" value="1"/>
</dbReference>
<feature type="domain" description="Zn(2)-C6 fungal-type" evidence="7">
    <location>
        <begin position="11"/>
        <end position="43"/>
    </location>
</feature>
<dbReference type="GO" id="GO:0008270">
    <property type="term" value="F:zinc ion binding"/>
    <property type="evidence" value="ECO:0007669"/>
    <property type="project" value="InterPro"/>
</dbReference>
<reference evidence="8 9" key="1">
    <citation type="journal article" date="2021" name="Nat. Commun.">
        <title>Genetic determinants of endophytism in the Arabidopsis root mycobiome.</title>
        <authorList>
            <person name="Mesny F."/>
            <person name="Miyauchi S."/>
            <person name="Thiergart T."/>
            <person name="Pickel B."/>
            <person name="Atanasova L."/>
            <person name="Karlsson M."/>
            <person name="Huettel B."/>
            <person name="Barry K.W."/>
            <person name="Haridas S."/>
            <person name="Chen C."/>
            <person name="Bauer D."/>
            <person name="Andreopoulos W."/>
            <person name="Pangilinan J."/>
            <person name="LaButti K."/>
            <person name="Riley R."/>
            <person name="Lipzen A."/>
            <person name="Clum A."/>
            <person name="Drula E."/>
            <person name="Henrissat B."/>
            <person name="Kohler A."/>
            <person name="Grigoriev I.V."/>
            <person name="Martin F.M."/>
            <person name="Hacquard S."/>
        </authorList>
    </citation>
    <scope>NUCLEOTIDE SEQUENCE [LARGE SCALE GENOMIC DNA]</scope>
    <source>
        <strain evidence="8 9">MPI-CAGE-CH-0241</strain>
    </source>
</reference>